<dbReference type="PANTHER" id="PTHR40980:SF3">
    <property type="entry name" value="TONB-DEPENDENT RECEPTOR-LIKE BETA-BARREL DOMAIN-CONTAINING PROTEIN"/>
    <property type="match status" value="1"/>
</dbReference>
<evidence type="ECO:0000256" key="1">
    <source>
        <dbReference type="ARBA" id="ARBA00004442"/>
    </source>
</evidence>
<dbReference type="RefSeq" id="WP_280318850.1">
    <property type="nucleotide sequence ID" value="NZ_CP118605.1"/>
</dbReference>
<keyword evidence="9" id="KW-1185">Reference proteome</keyword>
<evidence type="ECO:0000256" key="4">
    <source>
        <dbReference type="RuleBase" id="RU003357"/>
    </source>
</evidence>
<evidence type="ECO:0000259" key="7">
    <source>
        <dbReference type="Pfam" id="PF07715"/>
    </source>
</evidence>
<feature type="chain" id="PRO_5046959444" evidence="5">
    <location>
        <begin position="32"/>
        <end position="985"/>
    </location>
</feature>
<keyword evidence="8" id="KW-0675">Receptor</keyword>
<evidence type="ECO:0000313" key="8">
    <source>
        <dbReference type="EMBL" id="WGL15767.1"/>
    </source>
</evidence>
<reference evidence="8 9" key="1">
    <citation type="submission" date="2023-02" db="EMBL/GenBank/DDBJ databases">
        <title>Description and genomic characterization of Microbulbifer bruguierae sp. nov., isolated from the sediment of mangrove plant Bruguiera sexangula.</title>
        <authorList>
            <person name="Long M."/>
        </authorList>
    </citation>
    <scope>NUCLEOTIDE SEQUENCE [LARGE SCALE GENOMIC DNA]</scope>
    <source>
        <strain evidence="8 9">H12</strain>
    </source>
</reference>
<feature type="domain" description="TonB-dependent receptor plug" evidence="7">
    <location>
        <begin position="57"/>
        <end position="167"/>
    </location>
</feature>
<protein>
    <submittedName>
        <fullName evidence="8">TonB-dependent receptor</fullName>
    </submittedName>
</protein>
<dbReference type="Proteomes" id="UP001236500">
    <property type="component" value="Chromosome"/>
</dbReference>
<gene>
    <name evidence="8" type="ORF">PVT68_13425</name>
</gene>
<dbReference type="Pfam" id="PF00593">
    <property type="entry name" value="TonB_dep_Rec_b-barrel"/>
    <property type="match status" value="1"/>
</dbReference>
<comment type="subcellular location">
    <subcellularLocation>
        <location evidence="1 4">Cell outer membrane</location>
    </subcellularLocation>
</comment>
<dbReference type="InterPro" id="IPR010104">
    <property type="entry name" value="TonB_rcpt_bac"/>
</dbReference>
<dbReference type="PANTHER" id="PTHR40980">
    <property type="entry name" value="PLUG DOMAIN-CONTAINING PROTEIN"/>
    <property type="match status" value="1"/>
</dbReference>
<keyword evidence="4" id="KW-0798">TonB box</keyword>
<dbReference type="SUPFAM" id="SSF56935">
    <property type="entry name" value="Porins"/>
    <property type="match status" value="1"/>
</dbReference>
<name>A0ABY8NDD6_9GAMM</name>
<keyword evidence="2 4" id="KW-0472">Membrane</keyword>
<accession>A0ABY8NDD6</accession>
<evidence type="ECO:0000259" key="6">
    <source>
        <dbReference type="Pfam" id="PF00593"/>
    </source>
</evidence>
<dbReference type="InterPro" id="IPR036942">
    <property type="entry name" value="Beta-barrel_TonB_sf"/>
</dbReference>
<feature type="domain" description="TonB-dependent receptor-like beta-barrel" evidence="6">
    <location>
        <begin position="450"/>
        <end position="951"/>
    </location>
</feature>
<sequence>MTSNRIFPISPVFTKTLLSTVIALTTAPALAQQTDTLEEVVVTAQFQRNLDNALDTKRNASTIVDGISADDIGTLPALDMGEALQAVAGVQLNREGERRESSINLRGMPSGFVKTTANGQTFASPSRSNKAFGAPNPFGAFDPAVFNGTNVIKTQTAAMQEGGIAGTVDLILPRALDKKDGRLDLSVAGRSEQLADALDAEMVLSGSKHLITDKLAVTATLATSEQTFRRDTIKVNRYDNIPANGNFVGANGEDFATWKANNNLPDNAIVKMPGELRQGSEINEGTRTSFSGGIEFQANDNLKLGMNVLYTERDMDENGQQEIDLRTRSSGTKITPNSAPRDTGTVDSDGNPIFTVTDILFDDVDYRYTSRTWDTLEQSQAVLLDAEWANDDWTVDGLVSFTSAENNWNELFYTPYYRAGSSGISGRLYTGEGNIGNYLFELQNVDNLDLNGEWRVLDTLSSAGEVTQVDNTNIRALITGTYETLETEANAFEFNAKRELELPGVSALSFGYRFSSESQDSDRLRSSPTGVDLNGLLTNDMRGNPAYVSEGNFFGGEANGFAGAGAGWYAIDVDRLNALVAATIGEVAPDPVTGEQPVRVPSTDLIARGGQQNAGLVYDVELDTHALYLMTDLDFSIAGLPVTGNLGVRYVNSEQTASSPYYAFGATDINNPEQRRVENDYDFLLPSMNLAMDLREDLVLRVAYGESISRPNVRAATPATMISTRPGEVIVQLPGADVEPFSARSYDISLEWYNREGSAITFAAFQKDIENFFTSVASCDPDLLSAYNLDLGGLSVTGGNCVTNGADAYDAIDAGYIAAGDQISISKIQNVDEQIQVQGYEVSIQQNLSFLPYPWNGFGGIVNYSSTSQDSPLEARIPGISDDTYNVIGYYEDGPFGIRLAYNYRSEYELESVGTFNGEGNKNVKAAGRLDLSAYYNVTDNFSLSLKGYNLTEALYEEYQDTEFQPRATHFDGRIFVLQAKYNFF</sequence>
<dbReference type="Gene3D" id="2.40.170.20">
    <property type="entry name" value="TonB-dependent receptor, beta-barrel domain"/>
    <property type="match status" value="1"/>
</dbReference>
<dbReference type="InterPro" id="IPR000531">
    <property type="entry name" value="Beta-barrel_TonB"/>
</dbReference>
<comment type="similarity">
    <text evidence="4">Belongs to the TonB-dependent receptor family.</text>
</comment>
<evidence type="ECO:0000256" key="3">
    <source>
        <dbReference type="ARBA" id="ARBA00023237"/>
    </source>
</evidence>
<dbReference type="InterPro" id="IPR012910">
    <property type="entry name" value="Plug_dom"/>
</dbReference>
<dbReference type="InterPro" id="IPR037066">
    <property type="entry name" value="Plug_dom_sf"/>
</dbReference>
<keyword evidence="5" id="KW-0732">Signal</keyword>
<evidence type="ECO:0000256" key="5">
    <source>
        <dbReference type="SAM" id="SignalP"/>
    </source>
</evidence>
<keyword evidence="3" id="KW-0998">Cell outer membrane</keyword>
<feature type="signal peptide" evidence="5">
    <location>
        <begin position="1"/>
        <end position="31"/>
    </location>
</feature>
<dbReference type="Gene3D" id="2.170.130.10">
    <property type="entry name" value="TonB-dependent receptor, plug domain"/>
    <property type="match status" value="1"/>
</dbReference>
<evidence type="ECO:0000313" key="9">
    <source>
        <dbReference type="Proteomes" id="UP001236500"/>
    </source>
</evidence>
<evidence type="ECO:0000256" key="2">
    <source>
        <dbReference type="ARBA" id="ARBA00023136"/>
    </source>
</evidence>
<dbReference type="Pfam" id="PF07715">
    <property type="entry name" value="Plug"/>
    <property type="match status" value="1"/>
</dbReference>
<dbReference type="NCBIfam" id="TIGR01782">
    <property type="entry name" value="TonB-Xanth-Caul"/>
    <property type="match status" value="1"/>
</dbReference>
<organism evidence="8 9">
    <name type="scientific">Microbulbifer bruguierae</name>
    <dbReference type="NCBI Taxonomy" id="3029061"/>
    <lineage>
        <taxon>Bacteria</taxon>
        <taxon>Pseudomonadati</taxon>
        <taxon>Pseudomonadota</taxon>
        <taxon>Gammaproteobacteria</taxon>
        <taxon>Cellvibrionales</taxon>
        <taxon>Microbulbiferaceae</taxon>
        <taxon>Microbulbifer</taxon>
    </lineage>
</organism>
<proteinExistence type="inferred from homology"/>
<dbReference type="EMBL" id="CP118605">
    <property type="protein sequence ID" value="WGL15767.1"/>
    <property type="molecule type" value="Genomic_DNA"/>
</dbReference>